<comment type="subcellular location">
    <subcellularLocation>
        <location evidence="1">Cell membrane</location>
        <topology evidence="1">Multi-pass membrane protein</topology>
    </subcellularLocation>
</comment>
<evidence type="ECO:0000256" key="2">
    <source>
        <dbReference type="ARBA" id="ARBA00022475"/>
    </source>
</evidence>
<sequence>MTAAPTSTAPGATDPADPACAAPAVRLPGVYRMWLAGALVSMLGTSVMFFALGWAASAHGGMVAGAVLTAVNLPRFALLLVGGALGDRAGAWRVMVAGDLAMVVVSLGVALSAWRFGSPVWLLLAAALLTGVVDAFYLPASGSMPRRLVGAAVLPRALALRQTGVQLTMFAGGSLGGVLVSRAGLGGAALVQVGTFSLMLAVLVGIRGRFAGEGAGRGAGGSMLGDIADGLRLVWRDRLLRVSLGVVSVAAAFLLPVVSLLVPLLARERGWGAEPVGLVSGAQALGIVAVSLVVLRRGSAERPGVAAGVGLLVAGGGIAVLGLVASPVVAVASGLLVGAGNGLFAAHVAPLILTAAPESHLSRVQAILTMVQTGSLLLMHLTLGAAAERIPVGVVLAGCALAVAATGVGTLCSAPLREVRRVGAREGAGAGVVRRRAPGLRPGWRPW</sequence>
<keyword evidence="8" id="KW-1185">Reference proteome</keyword>
<evidence type="ECO:0000256" key="5">
    <source>
        <dbReference type="ARBA" id="ARBA00023136"/>
    </source>
</evidence>
<feature type="transmembrane region" description="Helical" evidence="6">
    <location>
        <begin position="393"/>
        <end position="416"/>
    </location>
</feature>
<dbReference type="PANTHER" id="PTHR23513:SF17">
    <property type="entry name" value="MEMBRANE PROTEIN"/>
    <property type="match status" value="1"/>
</dbReference>
<keyword evidence="4 6" id="KW-1133">Transmembrane helix</keyword>
<dbReference type="CDD" id="cd06173">
    <property type="entry name" value="MFS_MefA_like"/>
    <property type="match status" value="1"/>
</dbReference>
<feature type="transmembrane region" description="Helical" evidence="6">
    <location>
        <begin position="94"/>
        <end position="114"/>
    </location>
</feature>
<feature type="transmembrane region" description="Helical" evidence="6">
    <location>
        <begin position="120"/>
        <end position="138"/>
    </location>
</feature>
<evidence type="ECO:0000256" key="1">
    <source>
        <dbReference type="ARBA" id="ARBA00004651"/>
    </source>
</evidence>
<keyword evidence="2" id="KW-1003">Cell membrane</keyword>
<proteinExistence type="predicted"/>
<gene>
    <name evidence="7" type="ORF">SXIM_26460</name>
</gene>
<dbReference type="PATRIC" id="fig|408015.6.peg.2683"/>
<organism evidence="7 8">
    <name type="scientific">Streptomyces xiamenensis</name>
    <dbReference type="NCBI Taxonomy" id="408015"/>
    <lineage>
        <taxon>Bacteria</taxon>
        <taxon>Bacillati</taxon>
        <taxon>Actinomycetota</taxon>
        <taxon>Actinomycetes</taxon>
        <taxon>Kitasatosporales</taxon>
        <taxon>Streptomycetaceae</taxon>
        <taxon>Streptomyces</taxon>
    </lineage>
</organism>
<dbReference type="Proteomes" id="UP000034034">
    <property type="component" value="Chromosome"/>
</dbReference>
<evidence type="ECO:0000313" key="8">
    <source>
        <dbReference type="Proteomes" id="UP000034034"/>
    </source>
</evidence>
<feature type="transmembrane region" description="Helical" evidence="6">
    <location>
        <begin position="62"/>
        <end position="82"/>
    </location>
</feature>
<feature type="transmembrane region" description="Helical" evidence="6">
    <location>
        <begin position="307"/>
        <end position="329"/>
    </location>
</feature>
<evidence type="ECO:0000256" key="6">
    <source>
        <dbReference type="SAM" id="Phobius"/>
    </source>
</evidence>
<reference evidence="7" key="1">
    <citation type="submission" date="2019-08" db="EMBL/GenBank/DDBJ databases">
        <title>Complete genome sequence of a mangrove-derived Streptomyces xiamenensis.</title>
        <authorList>
            <person name="Xu J."/>
        </authorList>
    </citation>
    <scope>NUCLEOTIDE SEQUENCE</scope>
    <source>
        <strain evidence="7">318</strain>
    </source>
</reference>
<dbReference type="EMBL" id="CP009922">
    <property type="protein sequence ID" value="AKG44030.1"/>
    <property type="molecule type" value="Genomic_DNA"/>
</dbReference>
<dbReference type="Pfam" id="PF07690">
    <property type="entry name" value="MFS_1"/>
    <property type="match status" value="1"/>
</dbReference>
<evidence type="ECO:0000256" key="4">
    <source>
        <dbReference type="ARBA" id="ARBA00022989"/>
    </source>
</evidence>
<dbReference type="RefSeq" id="WP_078846907.1">
    <property type="nucleotide sequence ID" value="NZ_CP009922.3"/>
</dbReference>
<dbReference type="GO" id="GO:0005886">
    <property type="term" value="C:plasma membrane"/>
    <property type="evidence" value="ECO:0007669"/>
    <property type="project" value="UniProtKB-SubCell"/>
</dbReference>
<dbReference type="PANTHER" id="PTHR23513">
    <property type="entry name" value="INTEGRAL MEMBRANE EFFLUX PROTEIN-RELATED"/>
    <property type="match status" value="1"/>
</dbReference>
<dbReference type="AlphaFoldDB" id="A0A0F7FUJ7"/>
<feature type="transmembrane region" description="Helical" evidence="6">
    <location>
        <begin position="185"/>
        <end position="206"/>
    </location>
</feature>
<dbReference type="KEGG" id="sxi:SXIM_26460"/>
<protein>
    <submittedName>
        <fullName evidence="7">Major facilitator superfamily MFS_1</fullName>
    </submittedName>
</protein>
<accession>A0A0F7FUJ7</accession>
<dbReference type="Gene3D" id="1.20.1250.20">
    <property type="entry name" value="MFS general substrate transporter like domains"/>
    <property type="match status" value="1"/>
</dbReference>
<feature type="transmembrane region" description="Helical" evidence="6">
    <location>
        <begin position="367"/>
        <end position="387"/>
    </location>
</feature>
<feature type="transmembrane region" description="Helical" evidence="6">
    <location>
        <begin position="335"/>
        <end position="355"/>
    </location>
</feature>
<dbReference type="GO" id="GO:0022857">
    <property type="term" value="F:transmembrane transporter activity"/>
    <property type="evidence" value="ECO:0007669"/>
    <property type="project" value="InterPro"/>
</dbReference>
<feature type="transmembrane region" description="Helical" evidence="6">
    <location>
        <begin position="276"/>
        <end position="295"/>
    </location>
</feature>
<dbReference type="SUPFAM" id="SSF103473">
    <property type="entry name" value="MFS general substrate transporter"/>
    <property type="match status" value="1"/>
</dbReference>
<keyword evidence="5 6" id="KW-0472">Membrane</keyword>
<dbReference type="HOGENOM" id="CLU_034180_17_1_11"/>
<name>A0A0F7FUJ7_9ACTN</name>
<evidence type="ECO:0000256" key="3">
    <source>
        <dbReference type="ARBA" id="ARBA00022692"/>
    </source>
</evidence>
<evidence type="ECO:0000313" key="7">
    <source>
        <dbReference type="EMBL" id="AKG44030.1"/>
    </source>
</evidence>
<feature type="transmembrane region" description="Helical" evidence="6">
    <location>
        <begin position="34"/>
        <end position="56"/>
    </location>
</feature>
<dbReference type="STRING" id="408015.SXIM_26460"/>
<dbReference type="InterPro" id="IPR036259">
    <property type="entry name" value="MFS_trans_sf"/>
</dbReference>
<keyword evidence="3 6" id="KW-0812">Transmembrane</keyword>
<feature type="transmembrane region" description="Helical" evidence="6">
    <location>
        <begin position="242"/>
        <end position="264"/>
    </location>
</feature>
<dbReference type="InterPro" id="IPR011701">
    <property type="entry name" value="MFS"/>
</dbReference>